<reference evidence="2 3" key="1">
    <citation type="journal article" date="2013" name="PLoS ONE">
        <title>Genomic and secretomic analyses reveal unique features of the lignocellulolytic enzyme system of Penicillium decumbens.</title>
        <authorList>
            <person name="Liu G."/>
            <person name="Zhang L."/>
            <person name="Wei X."/>
            <person name="Zou G."/>
            <person name="Qin Y."/>
            <person name="Ma L."/>
            <person name="Li J."/>
            <person name="Zheng H."/>
            <person name="Wang S."/>
            <person name="Wang C."/>
            <person name="Xun L."/>
            <person name="Zhao G.-P."/>
            <person name="Zhou Z."/>
            <person name="Qu Y."/>
        </authorList>
    </citation>
    <scope>NUCLEOTIDE SEQUENCE [LARGE SCALE GENOMIC DNA]</scope>
    <source>
        <strain evidence="3">114-2 / CGMCC 5302</strain>
    </source>
</reference>
<organism evidence="2 3">
    <name type="scientific">Penicillium oxalicum (strain 114-2 / CGMCC 5302)</name>
    <name type="common">Penicillium decumbens</name>
    <dbReference type="NCBI Taxonomy" id="933388"/>
    <lineage>
        <taxon>Eukaryota</taxon>
        <taxon>Fungi</taxon>
        <taxon>Dikarya</taxon>
        <taxon>Ascomycota</taxon>
        <taxon>Pezizomycotina</taxon>
        <taxon>Eurotiomycetes</taxon>
        <taxon>Eurotiomycetidae</taxon>
        <taxon>Eurotiales</taxon>
        <taxon>Aspergillaceae</taxon>
        <taxon>Penicillium</taxon>
    </lineage>
</organism>
<dbReference type="AlphaFoldDB" id="S7ZKD7"/>
<name>S7ZKD7_PENO1</name>
<dbReference type="EMBL" id="KB644411">
    <property type="protein sequence ID" value="EPS29151.1"/>
    <property type="molecule type" value="Genomic_DNA"/>
</dbReference>
<feature type="region of interest" description="Disordered" evidence="1">
    <location>
        <begin position="22"/>
        <end position="48"/>
    </location>
</feature>
<protein>
    <submittedName>
        <fullName evidence="2">Uncharacterized protein</fullName>
    </submittedName>
</protein>
<accession>S7ZKD7</accession>
<evidence type="ECO:0000313" key="3">
    <source>
        <dbReference type="Proteomes" id="UP000019376"/>
    </source>
</evidence>
<dbReference type="Proteomes" id="UP000019376">
    <property type="component" value="Unassembled WGS sequence"/>
</dbReference>
<dbReference type="HOGENOM" id="CLU_3160175_0_0_1"/>
<sequence>MPSRCLTKDCVSEDENAGKVCLKRKQVNQGPSARSSEAGTRPESDQVK</sequence>
<keyword evidence="3" id="KW-1185">Reference proteome</keyword>
<proteinExistence type="predicted"/>
<gene>
    <name evidence="2" type="ORF">PDE_04100</name>
</gene>
<evidence type="ECO:0000256" key="1">
    <source>
        <dbReference type="SAM" id="MobiDB-lite"/>
    </source>
</evidence>
<evidence type="ECO:0000313" key="2">
    <source>
        <dbReference type="EMBL" id="EPS29151.1"/>
    </source>
</evidence>
<feature type="compositionally biased region" description="Polar residues" evidence="1">
    <location>
        <begin position="27"/>
        <end position="38"/>
    </location>
</feature>